<proteinExistence type="predicted"/>
<dbReference type="EMBL" id="JAYKXP010000059">
    <property type="protein sequence ID" value="KAK7033964.1"/>
    <property type="molecule type" value="Genomic_DNA"/>
</dbReference>
<feature type="transmembrane region" description="Helical" evidence="1">
    <location>
        <begin position="354"/>
        <end position="375"/>
    </location>
</feature>
<keyword evidence="1" id="KW-0472">Membrane</keyword>
<evidence type="ECO:0000313" key="3">
    <source>
        <dbReference type="Proteomes" id="UP001383192"/>
    </source>
</evidence>
<organism evidence="2 3">
    <name type="scientific">Paramarasmius palmivorus</name>
    <dbReference type="NCBI Taxonomy" id="297713"/>
    <lineage>
        <taxon>Eukaryota</taxon>
        <taxon>Fungi</taxon>
        <taxon>Dikarya</taxon>
        <taxon>Basidiomycota</taxon>
        <taxon>Agaricomycotina</taxon>
        <taxon>Agaricomycetes</taxon>
        <taxon>Agaricomycetidae</taxon>
        <taxon>Agaricales</taxon>
        <taxon>Marasmiineae</taxon>
        <taxon>Marasmiaceae</taxon>
        <taxon>Paramarasmius</taxon>
    </lineage>
</organism>
<dbReference type="AlphaFoldDB" id="A0AAW0C3U9"/>
<gene>
    <name evidence="2" type="ORF">VNI00_012591</name>
</gene>
<name>A0AAW0C3U9_9AGAR</name>
<feature type="transmembrane region" description="Helical" evidence="1">
    <location>
        <begin position="186"/>
        <end position="210"/>
    </location>
</feature>
<reference evidence="2 3" key="1">
    <citation type="submission" date="2024-01" db="EMBL/GenBank/DDBJ databases">
        <title>A draft genome for a cacao thread blight-causing isolate of Paramarasmius palmivorus.</title>
        <authorList>
            <person name="Baruah I.K."/>
            <person name="Bukari Y."/>
            <person name="Amoako-Attah I."/>
            <person name="Meinhardt L.W."/>
            <person name="Bailey B.A."/>
            <person name="Cohen S.P."/>
        </authorList>
    </citation>
    <scope>NUCLEOTIDE SEQUENCE [LARGE SCALE GENOMIC DNA]</scope>
    <source>
        <strain evidence="2 3">GH-12</strain>
    </source>
</reference>
<sequence length="1041" mass="116422">MSSDSANFGTTLSDGIQDISALLPLLGTEQVERHVGSSLEKGYLYAGASTLSLFGSLGSAKAAFATFLGTIVHPRFYGGRWLDDAGFGTAGSVTSMVTIDKDTGLYGAEARLKKLLEEQHIDDPNLVSGFEWSGWGRLVPEEKGETPWDDGFSSYQDYWREIKAGIGSTDPKKLTRDVKAMGRKALYSWNVQLIITSTLCAIVSGSPYLYLASSNWNNPLSWTYPALRSIGSFLCAVCIQLALQLRIHRITDTSLEWLKVRRKGGDVLEGLPGQKLKPLEQRIHEYIRPAVPEEGRGNAPDDELQRLEALLAIDPMLTAYQLLIATGMVMIVAGYVGCFSIVKNSNAPAGPYVWFAMEAILSLLRMVLWGLNPTWDESTGLTMKLKLHISNDPYFPLITSPHNSEGLGFKEKIPSPKPFAVYNEAEFFSAATSWIGPIQRLGANAITLYYAILSHNTPPLNDGANRGRKDLSITILLSDSRSFTFLCHGRDPEVTVFSSRLSMHSATGSSYYRVLLGDQINQANDGFLRSQLFQDVLRHAQSLRARMFRDSQDSMRLKWNLYGSEAHFIADGGDGGLAPLSKHDGEYIRLGQLWDFISSYIQNRRSVDKLYDILCDDTIKDIDFYREVLVIFESAILEAYLWIREKKLLDSYGGDQKLALQIYPECFQAMEERMAMLKTAATSRYRHQISPQSEPGILQLETAWTHLHGTLQSLRTYAAVDNDIQRMVKERCDIILGRVIGQEAQIRELVPYFLHPLLHPCFHDRIPETGWDVGLLITQYFDARHAYASVSLAHLSVSGLKSKPNLRALQLVLCSRAKREPRRYLAFIKYPDQEDDQAAQMTTLIFHYFNKESADLKAALADHITEHPQILCLAGTVCHQPGEDCDEPQCTATVANQEAWKNGMEKGLVFGYRVGFEGCPGGDVEAKGDYIQLHETGRCLIFFYCPGRGQITVTLSVRYTKAPRPTKLKATLQSDIGGISLTETRDVPAREDELEGELEDLAFSFRGMKKGTGRIAISRDWGNTWEIYGHVELKWRSNGPV</sequence>
<accession>A0AAW0C3U9</accession>
<evidence type="ECO:0000313" key="2">
    <source>
        <dbReference type="EMBL" id="KAK7033964.1"/>
    </source>
</evidence>
<feature type="transmembrane region" description="Helical" evidence="1">
    <location>
        <begin position="322"/>
        <end position="342"/>
    </location>
</feature>
<keyword evidence="1" id="KW-1133">Transmembrane helix</keyword>
<keyword evidence="1" id="KW-0812">Transmembrane</keyword>
<keyword evidence="3" id="KW-1185">Reference proteome</keyword>
<evidence type="ECO:0000256" key="1">
    <source>
        <dbReference type="SAM" id="Phobius"/>
    </source>
</evidence>
<protein>
    <submittedName>
        <fullName evidence="2">Uncharacterized protein</fullName>
    </submittedName>
</protein>
<dbReference type="Proteomes" id="UP001383192">
    <property type="component" value="Unassembled WGS sequence"/>
</dbReference>
<comment type="caution">
    <text evidence="2">The sequence shown here is derived from an EMBL/GenBank/DDBJ whole genome shotgun (WGS) entry which is preliminary data.</text>
</comment>